<gene>
    <name evidence="1" type="ORF">OKIOD_LOCUS1889</name>
</gene>
<evidence type="ECO:0000313" key="1">
    <source>
        <dbReference type="EMBL" id="CAG5083273.1"/>
    </source>
</evidence>
<sequence>MSYEEGIPRNMTKSYWSNVATRWNSNADSNVWIKLLGTTDIQSQFTGVNTVRFDWGENICLENVEINSAPLYPPYPTWFHGKSIFEVGKVNCVAPSINKQKKNRKKAKKERKKSKLATIEWMEKHTNAHGDDGGCPVPAILESRGVVFTRAKNNLDASNGAFSPGTRLLLSCENGMETRPRKRLKCKCKTNSG</sequence>
<protein>
    <submittedName>
        <fullName evidence="1">Oidioi.mRNA.OKI2018_I69.PAR.g10331.t1.cds</fullName>
    </submittedName>
</protein>
<reference evidence="1 2" key="1">
    <citation type="submission" date="2021-04" db="EMBL/GenBank/DDBJ databases">
        <authorList>
            <person name="Bliznina A."/>
        </authorList>
    </citation>
    <scope>NUCLEOTIDE SEQUENCE [LARGE SCALE GENOMIC DNA]</scope>
</reference>
<name>A0ABN7RVB8_OIKDI</name>
<accession>A0ABN7RVB8</accession>
<proteinExistence type="predicted"/>
<evidence type="ECO:0000313" key="2">
    <source>
        <dbReference type="Proteomes" id="UP001158576"/>
    </source>
</evidence>
<dbReference type="Proteomes" id="UP001158576">
    <property type="component" value="Chromosome PAR"/>
</dbReference>
<dbReference type="EMBL" id="OU015568">
    <property type="protein sequence ID" value="CAG5083273.1"/>
    <property type="molecule type" value="Genomic_DNA"/>
</dbReference>
<organism evidence="1 2">
    <name type="scientific">Oikopleura dioica</name>
    <name type="common">Tunicate</name>
    <dbReference type="NCBI Taxonomy" id="34765"/>
    <lineage>
        <taxon>Eukaryota</taxon>
        <taxon>Metazoa</taxon>
        <taxon>Chordata</taxon>
        <taxon>Tunicata</taxon>
        <taxon>Appendicularia</taxon>
        <taxon>Copelata</taxon>
        <taxon>Oikopleuridae</taxon>
        <taxon>Oikopleura</taxon>
    </lineage>
</organism>
<keyword evidence="2" id="KW-1185">Reference proteome</keyword>